<comment type="function">
    <text evidence="4">Accelerates the degradation of transcripts by removing pyrophosphate from the 5'-end of triphosphorylated RNA, leading to a more labile monophosphorylated state that can stimulate subsequent ribonuclease cleavage.</text>
</comment>
<dbReference type="InterPro" id="IPR000086">
    <property type="entry name" value="NUDIX_hydrolase_dom"/>
</dbReference>
<dbReference type="PROSITE" id="PS00893">
    <property type="entry name" value="NUDIX_BOX"/>
    <property type="match status" value="1"/>
</dbReference>
<dbReference type="GO" id="GO:0008893">
    <property type="term" value="F:guanosine-3',5'-bis(diphosphate) 3'-diphosphatase activity"/>
    <property type="evidence" value="ECO:0007669"/>
    <property type="project" value="TreeGrafter"/>
</dbReference>
<dbReference type="PRINTS" id="PR00502">
    <property type="entry name" value="NUDIXFAMILY"/>
</dbReference>
<dbReference type="PANTHER" id="PTHR11839">
    <property type="entry name" value="UDP/ADP-SUGAR PYROPHOSPHATASE"/>
    <property type="match status" value="1"/>
</dbReference>
<dbReference type="EC" id="3.6.1.-" evidence="4"/>
<evidence type="ECO:0000259" key="5">
    <source>
        <dbReference type="PROSITE" id="PS51462"/>
    </source>
</evidence>
<dbReference type="InterPro" id="IPR022927">
    <property type="entry name" value="RppH"/>
</dbReference>
<feature type="short sequence motif" description="Nudix box" evidence="4">
    <location>
        <begin position="39"/>
        <end position="60"/>
    </location>
</feature>
<dbReference type="Gene3D" id="3.90.79.10">
    <property type="entry name" value="Nucleoside Triphosphate Pyrophosphohydrolase"/>
    <property type="match status" value="1"/>
</dbReference>
<dbReference type="NCBIfam" id="NF001938">
    <property type="entry name" value="PRK00714.1-5"/>
    <property type="match status" value="1"/>
</dbReference>
<dbReference type="PATRIC" id="fig|33051.3.peg.1713"/>
<accession>A0A147I3R0</accession>
<dbReference type="AlphaFoldDB" id="A0A147I3R0"/>
<dbReference type="InterPro" id="IPR020476">
    <property type="entry name" value="Nudix_hydrolase"/>
</dbReference>
<dbReference type="PANTHER" id="PTHR11839:SF22">
    <property type="entry name" value="NUDIX HYDROLASE 26, CHLOROPLASTIC"/>
    <property type="match status" value="1"/>
</dbReference>
<evidence type="ECO:0000256" key="1">
    <source>
        <dbReference type="ARBA" id="ARBA00001936"/>
    </source>
</evidence>
<proteinExistence type="inferred from homology"/>
<dbReference type="HAMAP" id="MF_00298">
    <property type="entry name" value="Nudix_RppH"/>
    <property type="match status" value="1"/>
</dbReference>
<comment type="cofactor">
    <cofactor evidence="4">
        <name>a divalent metal cation</name>
        <dbReference type="ChEBI" id="CHEBI:60240"/>
    </cofactor>
</comment>
<dbReference type="EMBL" id="LDTD01000024">
    <property type="protein sequence ID" value="KTT72807.1"/>
    <property type="molecule type" value="Genomic_DNA"/>
</dbReference>
<dbReference type="GO" id="GO:0006753">
    <property type="term" value="P:nucleoside phosphate metabolic process"/>
    <property type="evidence" value="ECO:0007669"/>
    <property type="project" value="TreeGrafter"/>
</dbReference>
<evidence type="ECO:0000313" key="6">
    <source>
        <dbReference type="EMBL" id="KTT72807.1"/>
    </source>
</evidence>
<reference evidence="6 7" key="1">
    <citation type="journal article" date="2016" name="Front. Microbiol.">
        <title>Genomic Resource of Rice Seed Associated Bacteria.</title>
        <authorList>
            <person name="Midha S."/>
            <person name="Bansal K."/>
            <person name="Sharma S."/>
            <person name="Kumar N."/>
            <person name="Patil P.P."/>
            <person name="Chaudhry V."/>
            <person name="Patil P.B."/>
        </authorList>
    </citation>
    <scope>NUCLEOTIDE SEQUENCE [LARGE SCALE GENOMIC DNA]</scope>
    <source>
        <strain evidence="6 7">NS319</strain>
    </source>
</reference>
<dbReference type="Pfam" id="PF00293">
    <property type="entry name" value="NUDIX"/>
    <property type="match status" value="1"/>
</dbReference>
<comment type="cofactor">
    <cofactor evidence="1">
        <name>Mn(2+)</name>
        <dbReference type="ChEBI" id="CHEBI:29035"/>
    </cofactor>
</comment>
<comment type="cofactor">
    <cofactor evidence="2">
        <name>Mg(2+)</name>
        <dbReference type="ChEBI" id="CHEBI:18420"/>
    </cofactor>
</comment>
<dbReference type="GO" id="GO:0034432">
    <property type="term" value="F:bis(5'-adenosyl)-pentaphosphatase activity"/>
    <property type="evidence" value="ECO:0007669"/>
    <property type="project" value="TreeGrafter"/>
</dbReference>
<organism evidence="6 7">
    <name type="scientific">Sphingomonas sanguinis</name>
    <dbReference type="NCBI Taxonomy" id="33051"/>
    <lineage>
        <taxon>Bacteria</taxon>
        <taxon>Pseudomonadati</taxon>
        <taxon>Pseudomonadota</taxon>
        <taxon>Alphaproteobacteria</taxon>
        <taxon>Sphingomonadales</taxon>
        <taxon>Sphingomonadaceae</taxon>
        <taxon>Sphingomonas</taxon>
    </lineage>
</organism>
<dbReference type="CDD" id="cd03671">
    <property type="entry name" value="NUDIX_Ap4A_hydrolase_plant_like"/>
    <property type="match status" value="1"/>
</dbReference>
<evidence type="ECO:0000256" key="4">
    <source>
        <dbReference type="HAMAP-Rule" id="MF_00298"/>
    </source>
</evidence>
<sequence>MTDLPYRPCAGVILMNRDGRVFVGQRIDSTLEAWQLPQGGIDPGEDADTAALRELFEETGVTADKVELVARAPRELTYDLPEDLIGKVWKGKWRGQRQSWFLYRFLGEDGDIRIETEHPEFRAWRWAEPETLPAMIVPFKKALYEELLVVFAEHFAAHHGNRAVSSGTDEA</sequence>
<evidence type="ECO:0000313" key="7">
    <source>
        <dbReference type="Proteomes" id="UP000072867"/>
    </source>
</evidence>
<gene>
    <name evidence="4" type="primary">rppH</name>
    <name evidence="4" type="synonym">nudH</name>
    <name evidence="6" type="ORF">NS319_04080</name>
</gene>
<evidence type="ECO:0000256" key="2">
    <source>
        <dbReference type="ARBA" id="ARBA00001946"/>
    </source>
</evidence>
<feature type="domain" description="Nudix hydrolase" evidence="5">
    <location>
        <begin position="5"/>
        <end position="149"/>
    </location>
</feature>
<dbReference type="InterPro" id="IPR020084">
    <property type="entry name" value="NUDIX_hydrolase_CS"/>
</dbReference>
<keyword evidence="3 4" id="KW-0378">Hydrolase</keyword>
<dbReference type="STRING" id="33051.SB4_18200"/>
<dbReference type="Proteomes" id="UP000072867">
    <property type="component" value="Unassembled WGS sequence"/>
</dbReference>
<comment type="similarity">
    <text evidence="4">Belongs to the Nudix hydrolase family. RppH subfamily.</text>
</comment>
<dbReference type="RefSeq" id="WP_058732570.1">
    <property type="nucleotide sequence ID" value="NZ_LDTD01000024.1"/>
</dbReference>
<name>A0A147I3R0_9SPHN</name>
<protein>
    <recommendedName>
        <fullName evidence="4">RNA pyrophosphohydrolase</fullName>
        <ecNumber evidence="4">3.6.1.-</ecNumber>
    </recommendedName>
    <alternativeName>
        <fullName evidence="4">(Di)nucleoside polyphosphate hydrolase</fullName>
    </alternativeName>
</protein>
<evidence type="ECO:0000256" key="3">
    <source>
        <dbReference type="ARBA" id="ARBA00022801"/>
    </source>
</evidence>
<dbReference type="SUPFAM" id="SSF55811">
    <property type="entry name" value="Nudix"/>
    <property type="match status" value="1"/>
</dbReference>
<dbReference type="InterPro" id="IPR015797">
    <property type="entry name" value="NUDIX_hydrolase-like_dom_sf"/>
</dbReference>
<dbReference type="GO" id="GO:0019693">
    <property type="term" value="P:ribose phosphate metabolic process"/>
    <property type="evidence" value="ECO:0007669"/>
    <property type="project" value="TreeGrafter"/>
</dbReference>
<comment type="caution">
    <text evidence="6">The sequence shown here is derived from an EMBL/GenBank/DDBJ whole genome shotgun (WGS) entry which is preliminary data.</text>
</comment>
<dbReference type="PROSITE" id="PS51462">
    <property type="entry name" value="NUDIX"/>
    <property type="match status" value="1"/>
</dbReference>